<dbReference type="InterPro" id="IPR031352">
    <property type="entry name" value="SesA"/>
</dbReference>
<dbReference type="PANTHER" id="PTHR35205">
    <property type="entry name" value="NB-ARC AND TPR DOMAIN PROTEIN"/>
    <property type="match status" value="1"/>
</dbReference>
<dbReference type="EMBL" id="JAPQKH010000002">
    <property type="protein sequence ID" value="KAJ5113958.1"/>
    <property type="molecule type" value="Genomic_DNA"/>
</dbReference>
<dbReference type="SUPFAM" id="SSF52540">
    <property type="entry name" value="P-loop containing nucleoside triphosphate hydrolases"/>
    <property type="match status" value="1"/>
</dbReference>
<dbReference type="InterPro" id="IPR027417">
    <property type="entry name" value="P-loop_NTPase"/>
</dbReference>
<protein>
    <recommendedName>
        <fullName evidence="6">NB-ARC domain-containing protein</fullName>
    </recommendedName>
</protein>
<dbReference type="Gene3D" id="3.40.50.300">
    <property type="entry name" value="P-loop containing nucleotide triphosphate hydrolases"/>
    <property type="match status" value="1"/>
</dbReference>
<dbReference type="OrthoDB" id="1658288at2759"/>
<comment type="caution">
    <text evidence="4">The sequence shown here is derived from an EMBL/GenBank/DDBJ whole genome shotgun (WGS) entry which is preliminary data.</text>
</comment>
<dbReference type="GO" id="GO:0043531">
    <property type="term" value="F:ADP binding"/>
    <property type="evidence" value="ECO:0007669"/>
    <property type="project" value="InterPro"/>
</dbReference>
<feature type="domain" description="NACHT-NTPase and P-loop NTPases N-terminal" evidence="3">
    <location>
        <begin position="12"/>
        <end position="130"/>
    </location>
</feature>
<evidence type="ECO:0000256" key="1">
    <source>
        <dbReference type="SAM" id="MobiDB-lite"/>
    </source>
</evidence>
<dbReference type="PANTHER" id="PTHR35205:SF1">
    <property type="entry name" value="ZU5 DOMAIN-CONTAINING PROTEIN"/>
    <property type="match status" value="1"/>
</dbReference>
<evidence type="ECO:0000259" key="3">
    <source>
        <dbReference type="Pfam" id="PF17107"/>
    </source>
</evidence>
<feature type="region of interest" description="Disordered" evidence="1">
    <location>
        <begin position="1266"/>
        <end position="1291"/>
    </location>
</feature>
<reference evidence="4" key="2">
    <citation type="journal article" date="2023" name="IMA Fungus">
        <title>Comparative genomic study of the Penicillium genus elucidates a diverse pangenome and 15 lateral gene transfer events.</title>
        <authorList>
            <person name="Petersen C."/>
            <person name="Sorensen T."/>
            <person name="Nielsen M.R."/>
            <person name="Sondergaard T.E."/>
            <person name="Sorensen J.L."/>
            <person name="Fitzpatrick D.A."/>
            <person name="Frisvad J.C."/>
            <person name="Nielsen K.L."/>
        </authorList>
    </citation>
    <scope>NUCLEOTIDE SEQUENCE</scope>
    <source>
        <strain evidence="4">IBT 30069</strain>
    </source>
</reference>
<feature type="domain" description="NB-ARC" evidence="2">
    <location>
        <begin position="259"/>
        <end position="379"/>
    </location>
</feature>
<sequence>MSGFEVASVVLSVIPLLKSTLNVFKNVPKGTKLSETLEDVRFRLPVILDTLQACIKHLNQAERSIHPRTSESMEETLNYCYSDVLALREELDQVISGDGNVLKGYLKLDPSGDKAKRIEKLMLSIARNVEKSASIISIQLKTPGANAALNETIKKMMFEVSSVPEGELASLGNNFNSGDGARANQEIVVSGGQRLENNNEDAHARKSSLDQEYDLSYKGRVGVHLNQAPHIPPASFQARGLEMCQMENILKPHDNTSINRRLLVIGGKPGIGKTQLAIAYAKRHSENYESIFWLDAASEATLRRSLRSIAQLILDVQQPKVIEDEEIAIRTLGWLSHSKNTRWLLIFDNYDDPGQFEIEKYYPTVTHGSIVITTRQPDLVTGRTLYVGPLQITAVGIQALGLSLAILPFIADHLDEIVLEGIVENEEIMVELISNPQSEKWEDSRLKGQIRTKLGRHYDVVRESTTRLWERLDQLFRRMEIGSNTRKPISTEISNIRLFQKVLSKAVYDDLSAEMNSTISILKNYLEISTPKRILSSKSPDVEGVEIKFKEEDRRPCPESDPESRTDETSTQTFSSVQRGTNNFTEDTSLAHESGAPGDSKSRIDENYTENNAGLYDSQTQYSASEISSLPPPEDSGYMISLARELFDAVSSFQPNEQTMKYIAGILPDLLRAFALKIGHKAGTRMQLDVSFFVHRYRSRIQGFFEDMLPLEIDPELACERIESRQFVLDRFLMEPEIAQAIPGEIPCLISPEPEHYDEVFEDDVESEPDTGPYRNFILGTSAYRWLIATLQKEAIMTRSNPDIMHEIGKGILKALPSSHTVSRRRPAKEYRGIFELDWDPLSFLMEQQATDPPHEAVKKAITLTGAASDGQAITTGAYLSQTWPATGDVVMQLVVDVLKYTNHQATAKLPDGTYVDVETRDGKFIVRVSGTGDSLAEFAQQFAWLGSALRPSNLDYGVVSCTPFIQSSRLNNTSTSAVSPGVLPVPDILCVIGFKMESFPREEKLPGQCWHAMFRNPVVVKGYPILTKKRHDLGLEMPLNMMAGLTDSDRAIEFDGKVFIKGFSAMLVATKIVEDLLVWHYFYNSDGSRISYLDQSLQNVEKISLMQLETSRHVVGWCADCKYNAGAENAQYDIGGTGLPRPHAGCMLDKVSFSGGKIITGGVSLSIFLRDQPLHLTRNGYISKLQWIYTRYVVLWDEKDKRGWLVNGISALLHLVRASLRHYSKDDFSSAFLFDFDKMTNSKDFKPNSAINVLIHEGNKELEIYPGKSERSEEEEMSSENNNTGGSKTQKKKRGYYLFEDLVEQHFTILEQIIEYHAKKAGENGVNLKLRARKHLEGWDFAELATGHDPRPRVATLEAMGWGWVDFIRSIGAVTLFGRDFGEIIQPVEFNGLCPGWKRLPTQKYYLAASVREMRDIVEKYGNGWNDPHASIDNLLWHSPNGLVTS</sequence>
<name>A0A9W9G8S6_9EURO</name>
<keyword evidence="5" id="KW-1185">Reference proteome</keyword>
<feature type="region of interest" description="Disordered" evidence="1">
    <location>
        <begin position="545"/>
        <end position="606"/>
    </location>
</feature>
<dbReference type="InterPro" id="IPR002182">
    <property type="entry name" value="NB-ARC"/>
</dbReference>
<evidence type="ECO:0008006" key="6">
    <source>
        <dbReference type="Google" id="ProtNLM"/>
    </source>
</evidence>
<gene>
    <name evidence="4" type="ORF">N7456_002492</name>
</gene>
<organism evidence="4 5">
    <name type="scientific">Penicillium angulare</name>
    <dbReference type="NCBI Taxonomy" id="116970"/>
    <lineage>
        <taxon>Eukaryota</taxon>
        <taxon>Fungi</taxon>
        <taxon>Dikarya</taxon>
        <taxon>Ascomycota</taxon>
        <taxon>Pezizomycotina</taxon>
        <taxon>Eurotiomycetes</taxon>
        <taxon>Eurotiomycetidae</taxon>
        <taxon>Eurotiales</taxon>
        <taxon>Aspergillaceae</taxon>
        <taxon>Penicillium</taxon>
    </lineage>
</organism>
<dbReference type="Pfam" id="PF00931">
    <property type="entry name" value="NB-ARC"/>
    <property type="match status" value="1"/>
</dbReference>
<evidence type="ECO:0000313" key="5">
    <source>
        <dbReference type="Proteomes" id="UP001149165"/>
    </source>
</evidence>
<evidence type="ECO:0000259" key="2">
    <source>
        <dbReference type="Pfam" id="PF00931"/>
    </source>
</evidence>
<dbReference type="Proteomes" id="UP001149165">
    <property type="component" value="Unassembled WGS sequence"/>
</dbReference>
<reference evidence="4" key="1">
    <citation type="submission" date="2022-11" db="EMBL/GenBank/DDBJ databases">
        <authorList>
            <person name="Petersen C."/>
        </authorList>
    </citation>
    <scope>NUCLEOTIDE SEQUENCE</scope>
    <source>
        <strain evidence="4">IBT 30069</strain>
    </source>
</reference>
<feature type="compositionally biased region" description="Basic and acidic residues" evidence="1">
    <location>
        <begin position="545"/>
        <end position="568"/>
    </location>
</feature>
<evidence type="ECO:0000313" key="4">
    <source>
        <dbReference type="EMBL" id="KAJ5113958.1"/>
    </source>
</evidence>
<accession>A0A9W9G8S6</accession>
<proteinExistence type="predicted"/>
<dbReference type="Pfam" id="PF17107">
    <property type="entry name" value="SesA"/>
    <property type="match status" value="1"/>
</dbReference>
<feature type="compositionally biased region" description="Polar residues" evidence="1">
    <location>
        <begin position="569"/>
        <end position="588"/>
    </location>
</feature>